<dbReference type="Proteomes" id="UP000298030">
    <property type="component" value="Unassembled WGS sequence"/>
</dbReference>
<evidence type="ECO:0000259" key="3">
    <source>
        <dbReference type="Pfam" id="PF00644"/>
    </source>
</evidence>
<dbReference type="Gene3D" id="3.90.228.10">
    <property type="match status" value="1"/>
</dbReference>
<protein>
    <recommendedName>
        <fullName evidence="3">PARP catalytic domain-containing protein</fullName>
    </recommendedName>
</protein>
<dbReference type="GO" id="GO:0003950">
    <property type="term" value="F:NAD+ poly-ADP-ribosyltransferase activity"/>
    <property type="evidence" value="ECO:0007669"/>
    <property type="project" value="InterPro"/>
</dbReference>
<reference evidence="4 5" key="1">
    <citation type="journal article" date="2019" name="Nat. Ecol. Evol.">
        <title>Megaphylogeny resolves global patterns of mushroom evolution.</title>
        <authorList>
            <person name="Varga T."/>
            <person name="Krizsan K."/>
            <person name="Foldi C."/>
            <person name="Dima B."/>
            <person name="Sanchez-Garcia M."/>
            <person name="Sanchez-Ramirez S."/>
            <person name="Szollosi G.J."/>
            <person name="Szarkandi J.G."/>
            <person name="Papp V."/>
            <person name="Albert L."/>
            <person name="Andreopoulos W."/>
            <person name="Angelini C."/>
            <person name="Antonin V."/>
            <person name="Barry K.W."/>
            <person name="Bougher N.L."/>
            <person name="Buchanan P."/>
            <person name="Buyck B."/>
            <person name="Bense V."/>
            <person name="Catcheside P."/>
            <person name="Chovatia M."/>
            <person name="Cooper J."/>
            <person name="Damon W."/>
            <person name="Desjardin D."/>
            <person name="Finy P."/>
            <person name="Geml J."/>
            <person name="Haridas S."/>
            <person name="Hughes K."/>
            <person name="Justo A."/>
            <person name="Karasinski D."/>
            <person name="Kautmanova I."/>
            <person name="Kiss B."/>
            <person name="Kocsube S."/>
            <person name="Kotiranta H."/>
            <person name="LaButti K.M."/>
            <person name="Lechner B.E."/>
            <person name="Liimatainen K."/>
            <person name="Lipzen A."/>
            <person name="Lukacs Z."/>
            <person name="Mihaltcheva S."/>
            <person name="Morgado L.N."/>
            <person name="Niskanen T."/>
            <person name="Noordeloos M.E."/>
            <person name="Ohm R.A."/>
            <person name="Ortiz-Santana B."/>
            <person name="Ovrebo C."/>
            <person name="Racz N."/>
            <person name="Riley R."/>
            <person name="Savchenko A."/>
            <person name="Shiryaev A."/>
            <person name="Soop K."/>
            <person name="Spirin V."/>
            <person name="Szebenyi C."/>
            <person name="Tomsovsky M."/>
            <person name="Tulloss R.E."/>
            <person name="Uehling J."/>
            <person name="Grigoriev I.V."/>
            <person name="Vagvolgyi C."/>
            <person name="Papp T."/>
            <person name="Martin F.M."/>
            <person name="Miettinen O."/>
            <person name="Hibbett D.S."/>
            <person name="Nagy L.G."/>
        </authorList>
    </citation>
    <scope>NUCLEOTIDE SEQUENCE [LARGE SCALE GENOMIC DNA]</scope>
    <source>
        <strain evidence="4 5">FP101781</strain>
    </source>
</reference>
<proteinExistence type="predicted"/>
<feature type="transmembrane region" description="Helical" evidence="2">
    <location>
        <begin position="171"/>
        <end position="190"/>
    </location>
</feature>
<feature type="region of interest" description="Disordered" evidence="1">
    <location>
        <begin position="132"/>
        <end position="163"/>
    </location>
</feature>
<feature type="domain" description="PARP catalytic" evidence="3">
    <location>
        <begin position="390"/>
        <end position="501"/>
    </location>
</feature>
<evidence type="ECO:0000313" key="5">
    <source>
        <dbReference type="Proteomes" id="UP000298030"/>
    </source>
</evidence>
<keyword evidence="2" id="KW-1133">Transmembrane helix</keyword>
<keyword evidence="5" id="KW-1185">Reference proteome</keyword>
<dbReference type="InterPro" id="IPR012317">
    <property type="entry name" value="Poly(ADP-ribose)pol_cat_dom"/>
</dbReference>
<evidence type="ECO:0000256" key="1">
    <source>
        <dbReference type="SAM" id="MobiDB-lite"/>
    </source>
</evidence>
<accession>A0A4Y7TAA0</accession>
<dbReference type="Pfam" id="PF00644">
    <property type="entry name" value="PARP"/>
    <property type="match status" value="1"/>
</dbReference>
<gene>
    <name evidence="4" type="ORF">FA13DRAFT_1689086</name>
</gene>
<comment type="caution">
    <text evidence="4">The sequence shown here is derived from an EMBL/GenBank/DDBJ whole genome shotgun (WGS) entry which is preliminary data.</text>
</comment>
<dbReference type="AlphaFoldDB" id="A0A4Y7TAA0"/>
<evidence type="ECO:0000313" key="4">
    <source>
        <dbReference type="EMBL" id="TEB30489.1"/>
    </source>
</evidence>
<evidence type="ECO:0000256" key="2">
    <source>
        <dbReference type="SAM" id="Phobius"/>
    </source>
</evidence>
<organism evidence="4 5">
    <name type="scientific">Coprinellus micaceus</name>
    <name type="common">Glistening ink-cap mushroom</name>
    <name type="synonym">Coprinus micaceus</name>
    <dbReference type="NCBI Taxonomy" id="71717"/>
    <lineage>
        <taxon>Eukaryota</taxon>
        <taxon>Fungi</taxon>
        <taxon>Dikarya</taxon>
        <taxon>Basidiomycota</taxon>
        <taxon>Agaricomycotina</taxon>
        <taxon>Agaricomycetes</taxon>
        <taxon>Agaricomycetidae</taxon>
        <taxon>Agaricales</taxon>
        <taxon>Agaricineae</taxon>
        <taxon>Psathyrellaceae</taxon>
        <taxon>Coprinellus</taxon>
    </lineage>
</organism>
<keyword evidence="2" id="KW-0812">Transmembrane</keyword>
<sequence>MNTPWVQSCSTKWGDFSNSLGQSPCSVALALGQMCDTSWTLYPLPPSAKRSGHYTGPPEEEATSCRCSTVLYSLLSACGLCQNYAELISWSHYSTNCSTVFLSRFPERIPSKYSVPGWAYLDVTGRDKFDPSKAGAFKGSESLGPGIQPSSTRTPPPSTAVPRKSGLSPGAIIGIIAAFVLAALVAGLRIRWVRRRARTRPSTDNNHSHSRKQDSLHLNCLPGHLEPTCVVCKAQFTYHNNATCGMECTEILWENGGNPGMCDYCHRKPKRPGYGRCGPFCEEKAYVACLLCKARPKHGVSDLCGDACTRIAMKSAPLLLEAPQDHETYAMVEANFQQAWHSVPGHGPCPPIRSVYSIIEDEDLRQPYLAYKERVGNEQFRYHGTVRRSQCTLGVSTTALCGSAQCPLCNILESSFKVSLAKTTGAFGPGVYTSSASNKAYTYIKDGNGALILAKVVLGNIKLVSDWEEVKFCPPGYNSVVFDRMSGKLNETIVYTDDAIRPAFLIFF</sequence>
<dbReference type="OrthoDB" id="9514740at2759"/>
<keyword evidence="2" id="KW-0472">Membrane</keyword>
<dbReference type="EMBL" id="QPFP01000023">
    <property type="protein sequence ID" value="TEB30489.1"/>
    <property type="molecule type" value="Genomic_DNA"/>
</dbReference>
<name>A0A4Y7TAA0_COPMI</name>
<dbReference type="SUPFAM" id="SSF56399">
    <property type="entry name" value="ADP-ribosylation"/>
    <property type="match status" value="1"/>
</dbReference>